<feature type="signal peptide" evidence="1">
    <location>
        <begin position="1"/>
        <end position="21"/>
    </location>
</feature>
<proteinExistence type="predicted"/>
<dbReference type="EMBL" id="JBHLTL010000011">
    <property type="protein sequence ID" value="MFC0590425.1"/>
    <property type="molecule type" value="Genomic_DNA"/>
</dbReference>
<feature type="chain" id="PRO_5046988083" evidence="1">
    <location>
        <begin position="22"/>
        <end position="130"/>
    </location>
</feature>
<organism evidence="2 3">
    <name type="scientific">Novosphingobium aquiterrae</name>
    <dbReference type="NCBI Taxonomy" id="624388"/>
    <lineage>
        <taxon>Bacteria</taxon>
        <taxon>Pseudomonadati</taxon>
        <taxon>Pseudomonadota</taxon>
        <taxon>Alphaproteobacteria</taxon>
        <taxon>Sphingomonadales</taxon>
        <taxon>Sphingomonadaceae</taxon>
        <taxon>Novosphingobium</taxon>
    </lineage>
</organism>
<gene>
    <name evidence="2" type="ORF">ACFFF7_13515</name>
</gene>
<keyword evidence="1" id="KW-0732">Signal</keyword>
<name>A0ABV6PKQ9_9SPHN</name>
<protein>
    <submittedName>
        <fullName evidence="2">Uncharacterized protein</fullName>
    </submittedName>
</protein>
<accession>A0ABV6PKQ9</accession>
<comment type="caution">
    <text evidence="2">The sequence shown here is derived from an EMBL/GenBank/DDBJ whole genome shotgun (WGS) entry which is preliminary data.</text>
</comment>
<keyword evidence="3" id="KW-1185">Reference proteome</keyword>
<evidence type="ECO:0000313" key="2">
    <source>
        <dbReference type="EMBL" id="MFC0590425.1"/>
    </source>
</evidence>
<sequence length="130" mass="13505">MICRTALTLFALAALPASGLAQPAAPLPALNLEQETAVRCGAAFAIVASEQARGTPVAAKWPALGTRGREFFVRTGARLMDDTGATRPQVQALFARAASSLRADPGALPARLDSLRVPCVSLLDLAIPAR</sequence>
<dbReference type="RefSeq" id="WP_379481886.1">
    <property type="nucleotide sequence ID" value="NZ_JBHLTL010000011.1"/>
</dbReference>
<evidence type="ECO:0000256" key="1">
    <source>
        <dbReference type="SAM" id="SignalP"/>
    </source>
</evidence>
<dbReference type="Proteomes" id="UP001589943">
    <property type="component" value="Unassembled WGS sequence"/>
</dbReference>
<evidence type="ECO:0000313" key="3">
    <source>
        <dbReference type="Proteomes" id="UP001589943"/>
    </source>
</evidence>
<reference evidence="2 3" key="1">
    <citation type="submission" date="2024-09" db="EMBL/GenBank/DDBJ databases">
        <authorList>
            <person name="Sun Q."/>
            <person name="Mori K."/>
        </authorList>
    </citation>
    <scope>NUCLEOTIDE SEQUENCE [LARGE SCALE GENOMIC DNA]</scope>
    <source>
        <strain evidence="2 3">NCAIM B.02537</strain>
    </source>
</reference>